<keyword evidence="4" id="KW-0732">Signal</keyword>
<evidence type="ECO:0000313" key="9">
    <source>
        <dbReference type="Proteomes" id="UP000182584"/>
    </source>
</evidence>
<dbReference type="RefSeq" id="WP_074755893.1">
    <property type="nucleotide sequence ID" value="NZ_FOGJ01000010.1"/>
</dbReference>
<evidence type="ECO:0000256" key="3">
    <source>
        <dbReference type="ARBA" id="ARBA00012662"/>
    </source>
</evidence>
<name>A0A1H9RU07_BUTFI</name>
<keyword evidence="6" id="KW-0326">Glycosidase</keyword>
<feature type="domain" description="Glycoside hydrolase family 29 N-terminal" evidence="7">
    <location>
        <begin position="14"/>
        <end position="374"/>
    </location>
</feature>
<dbReference type="Pfam" id="PF01120">
    <property type="entry name" value="Alpha_L_fucos"/>
    <property type="match status" value="1"/>
</dbReference>
<evidence type="ECO:0000256" key="5">
    <source>
        <dbReference type="ARBA" id="ARBA00022801"/>
    </source>
</evidence>
<dbReference type="Gene3D" id="3.20.20.80">
    <property type="entry name" value="Glycosidases"/>
    <property type="match status" value="1"/>
</dbReference>
<evidence type="ECO:0000313" key="8">
    <source>
        <dbReference type="EMBL" id="SER76084.1"/>
    </source>
</evidence>
<dbReference type="SMART" id="SM00812">
    <property type="entry name" value="Alpha_L_fucos"/>
    <property type="match status" value="1"/>
</dbReference>
<dbReference type="PIRSF" id="PIRSF001092">
    <property type="entry name" value="Alpha-L-fucosidase"/>
    <property type="match status" value="1"/>
</dbReference>
<dbReference type="SUPFAM" id="SSF51445">
    <property type="entry name" value="(Trans)glycosidases"/>
    <property type="match status" value="1"/>
</dbReference>
<evidence type="ECO:0000256" key="4">
    <source>
        <dbReference type="ARBA" id="ARBA00022729"/>
    </source>
</evidence>
<evidence type="ECO:0000256" key="6">
    <source>
        <dbReference type="ARBA" id="ARBA00023295"/>
    </source>
</evidence>
<dbReference type="GO" id="GO:0006004">
    <property type="term" value="P:fucose metabolic process"/>
    <property type="evidence" value="ECO:0007669"/>
    <property type="project" value="InterPro"/>
</dbReference>
<dbReference type="InterPro" id="IPR000933">
    <property type="entry name" value="Glyco_hydro_29"/>
</dbReference>
<evidence type="ECO:0000256" key="2">
    <source>
        <dbReference type="ARBA" id="ARBA00007951"/>
    </source>
</evidence>
<dbReference type="EC" id="3.2.1.51" evidence="3"/>
<organism evidence="8 9">
    <name type="scientific">Butyrivibrio fibrisolvens</name>
    <dbReference type="NCBI Taxonomy" id="831"/>
    <lineage>
        <taxon>Bacteria</taxon>
        <taxon>Bacillati</taxon>
        <taxon>Bacillota</taxon>
        <taxon>Clostridia</taxon>
        <taxon>Lachnospirales</taxon>
        <taxon>Lachnospiraceae</taxon>
        <taxon>Butyrivibrio</taxon>
    </lineage>
</organism>
<dbReference type="GO" id="GO:0005764">
    <property type="term" value="C:lysosome"/>
    <property type="evidence" value="ECO:0007669"/>
    <property type="project" value="TreeGrafter"/>
</dbReference>
<dbReference type="InterPro" id="IPR057739">
    <property type="entry name" value="Glyco_hydro_29_N"/>
</dbReference>
<dbReference type="Proteomes" id="UP000182584">
    <property type="component" value="Unassembled WGS sequence"/>
</dbReference>
<dbReference type="InterPro" id="IPR017853">
    <property type="entry name" value="GH"/>
</dbReference>
<comment type="function">
    <text evidence="1">Alpha-L-fucosidase is responsible for hydrolyzing the alpha-1,6-linked fucose joined to the reducing-end N-acetylglucosamine of the carbohydrate moieties of glycoproteins.</text>
</comment>
<reference evidence="8 9" key="1">
    <citation type="submission" date="2016-10" db="EMBL/GenBank/DDBJ databases">
        <authorList>
            <person name="de Groot N.N."/>
        </authorList>
    </citation>
    <scope>NUCLEOTIDE SEQUENCE [LARGE SCALE GENOMIC DNA]</scope>
    <source>
        <strain evidence="8 9">AR40</strain>
    </source>
</reference>
<dbReference type="InterPro" id="IPR013780">
    <property type="entry name" value="Glyco_hydro_b"/>
</dbReference>
<sequence length="489" mass="56979">MKFDLQKEMTRIDDQIAKGPYKDTWESISTYPVPKWYADAKFGIFIHFSVCSQTAYANEWYPRGMYIQGTREFEHHVKTHGPHKEFGYKDFIPLFKAEKFSADEWNDLFKEAGAEYVVPVGEHHDGFQMYKSKISDWNAAKMGPMRDVVGEMEDSIREHGMIAGVSSHRIEHWWFLSHAREFDSDMTGKEERGHIYWPSMKECEDQMDPFSEPTPSEEFLQDWLARTVELIDRFAPRVLYFDWWIHHSAARPYVRKMMAYYYNHMERLGLTGVVNYKYGCLPFGCGVPDVERGQFAEAKPYIWQTDTSIGDKSWGYIEDNHYKSSRQIIENLIDVVSKNGRLLLNVGPKGDGTICEEETKVLKEIGSWLKVNGEAIYGTKPYERSSEGPTKIEDGYFTESSKEYTSQDFRFTVKGDHMYVIAMKTSKDGEYLVRSFARNPEHEQFHYTGVISNVEALLGDCRFEHKNDGLHIYSEITSDYPIVFRISFS</sequence>
<dbReference type="OrthoDB" id="107551at2"/>
<proteinExistence type="inferred from homology"/>
<dbReference type="GO" id="GO:0016139">
    <property type="term" value="P:glycoside catabolic process"/>
    <property type="evidence" value="ECO:0007669"/>
    <property type="project" value="TreeGrafter"/>
</dbReference>
<gene>
    <name evidence="8" type="ORF">SAMN04487884_110108</name>
</gene>
<evidence type="ECO:0000256" key="1">
    <source>
        <dbReference type="ARBA" id="ARBA00004071"/>
    </source>
</evidence>
<dbReference type="Gene3D" id="2.60.40.1180">
    <property type="entry name" value="Golgi alpha-mannosidase II"/>
    <property type="match status" value="1"/>
</dbReference>
<dbReference type="PANTHER" id="PTHR10030:SF37">
    <property type="entry name" value="ALPHA-L-FUCOSIDASE-RELATED"/>
    <property type="match status" value="1"/>
</dbReference>
<evidence type="ECO:0000259" key="7">
    <source>
        <dbReference type="Pfam" id="PF01120"/>
    </source>
</evidence>
<comment type="similarity">
    <text evidence="2">Belongs to the glycosyl hydrolase 29 family.</text>
</comment>
<dbReference type="PANTHER" id="PTHR10030">
    <property type="entry name" value="ALPHA-L-FUCOSIDASE"/>
    <property type="match status" value="1"/>
</dbReference>
<dbReference type="PRINTS" id="PR00741">
    <property type="entry name" value="GLHYDRLASE29"/>
</dbReference>
<accession>A0A1H9RU07</accession>
<dbReference type="InterPro" id="IPR016286">
    <property type="entry name" value="FUC_metazoa-typ"/>
</dbReference>
<dbReference type="eggNOG" id="COG3669">
    <property type="taxonomic scope" value="Bacteria"/>
</dbReference>
<dbReference type="GO" id="GO:0004560">
    <property type="term" value="F:alpha-L-fucosidase activity"/>
    <property type="evidence" value="ECO:0007669"/>
    <property type="project" value="InterPro"/>
</dbReference>
<protein>
    <recommendedName>
        <fullName evidence="3">alpha-L-fucosidase</fullName>
        <ecNumber evidence="3">3.2.1.51</ecNumber>
    </recommendedName>
</protein>
<keyword evidence="5" id="KW-0378">Hydrolase</keyword>
<dbReference type="AlphaFoldDB" id="A0A1H9RU07"/>
<dbReference type="EMBL" id="FOGJ01000010">
    <property type="protein sequence ID" value="SER76084.1"/>
    <property type="molecule type" value="Genomic_DNA"/>
</dbReference>